<dbReference type="AlphaFoldDB" id="A0A433P5T6"/>
<reference evidence="4 5" key="1">
    <citation type="journal article" date="2018" name="New Phytol.">
        <title>Phylogenomics of Endogonaceae and evolution of mycorrhizas within Mucoromycota.</title>
        <authorList>
            <person name="Chang Y."/>
            <person name="Desiro A."/>
            <person name="Na H."/>
            <person name="Sandor L."/>
            <person name="Lipzen A."/>
            <person name="Clum A."/>
            <person name="Barry K."/>
            <person name="Grigoriev I.V."/>
            <person name="Martin F.M."/>
            <person name="Stajich J.E."/>
            <person name="Smith M.E."/>
            <person name="Bonito G."/>
            <person name="Spatafora J.W."/>
        </authorList>
    </citation>
    <scope>NUCLEOTIDE SEQUENCE [LARGE SCALE GENOMIC DNA]</scope>
    <source>
        <strain evidence="4 5">AD002</strain>
    </source>
</reference>
<dbReference type="CDD" id="cd00067">
    <property type="entry name" value="GAL4"/>
    <property type="match status" value="1"/>
</dbReference>
<evidence type="ECO:0000313" key="4">
    <source>
        <dbReference type="EMBL" id="RUS12897.1"/>
    </source>
</evidence>
<feature type="compositionally biased region" description="Polar residues" evidence="3">
    <location>
        <begin position="153"/>
        <end position="165"/>
    </location>
</feature>
<feature type="non-terminal residue" evidence="4">
    <location>
        <position position="377"/>
    </location>
</feature>
<keyword evidence="2" id="KW-0539">Nucleus</keyword>
<dbReference type="PANTHER" id="PTHR47659:SF7">
    <property type="entry name" value="FUNGAL TRANSCRIPTIONAL REGULATORY PROTEIN, N-TERMINAL DOMAIN-CONTAINING PROTEIN"/>
    <property type="match status" value="1"/>
</dbReference>
<feature type="region of interest" description="Disordered" evidence="3">
    <location>
        <begin position="33"/>
        <end position="73"/>
    </location>
</feature>
<feature type="compositionally biased region" description="Polar residues" evidence="3">
    <location>
        <begin position="49"/>
        <end position="73"/>
    </location>
</feature>
<feature type="non-terminal residue" evidence="4">
    <location>
        <position position="1"/>
    </location>
</feature>
<proteinExistence type="predicted"/>
<protein>
    <recommendedName>
        <fullName evidence="6">Zn(2)-C6 fungal-type domain-containing protein</fullName>
    </recommendedName>
</protein>
<keyword evidence="1" id="KW-0479">Metal-binding</keyword>
<feature type="compositionally biased region" description="Basic and acidic residues" evidence="3">
    <location>
        <begin position="223"/>
        <end position="232"/>
    </location>
</feature>
<feature type="compositionally biased region" description="Low complexity" evidence="3">
    <location>
        <begin position="170"/>
        <end position="184"/>
    </location>
</feature>
<evidence type="ECO:0008006" key="6">
    <source>
        <dbReference type="Google" id="ProtNLM"/>
    </source>
</evidence>
<dbReference type="GO" id="GO:0000981">
    <property type="term" value="F:DNA-binding transcription factor activity, RNA polymerase II-specific"/>
    <property type="evidence" value="ECO:0007669"/>
    <property type="project" value="InterPro"/>
</dbReference>
<dbReference type="InterPro" id="IPR001138">
    <property type="entry name" value="Zn2Cys6_DnaBD"/>
</dbReference>
<gene>
    <name evidence="4" type="ORF">BC938DRAFT_478309</name>
</gene>
<feature type="compositionally biased region" description="Basic and acidic residues" evidence="3">
    <location>
        <begin position="254"/>
        <end position="266"/>
    </location>
</feature>
<organism evidence="4 5">
    <name type="scientific">Jimgerdemannia flammicorona</name>
    <dbReference type="NCBI Taxonomy" id="994334"/>
    <lineage>
        <taxon>Eukaryota</taxon>
        <taxon>Fungi</taxon>
        <taxon>Fungi incertae sedis</taxon>
        <taxon>Mucoromycota</taxon>
        <taxon>Mucoromycotina</taxon>
        <taxon>Endogonomycetes</taxon>
        <taxon>Endogonales</taxon>
        <taxon>Endogonaceae</taxon>
        <taxon>Jimgerdemannia</taxon>
    </lineage>
</organism>
<keyword evidence="5" id="KW-1185">Reference proteome</keyword>
<evidence type="ECO:0000256" key="3">
    <source>
        <dbReference type="SAM" id="MobiDB-lite"/>
    </source>
</evidence>
<evidence type="ECO:0000256" key="1">
    <source>
        <dbReference type="ARBA" id="ARBA00022723"/>
    </source>
</evidence>
<sequence>NCQKACKKCDEGRPCQRCIKYGLTDTCIDSTRKERKKGIKRGPYKRRQQSGSANGNTTPTLNQMNTPNGSQYSSMNGSPNMRTPMPFTYPPNINQFGGQTYELNNAYSTYNYQKEQQLMPNQYMVPPMFSTSGPMLSYPLVVSAQPDMIPRTMSASPPQQYSPHQRQLRTPVPSTSTSSVGSPESDQEEDGSKLNILSQLCSAVLDHSDPKNGSDDQDYDSLSGHESDEQDIKRRHSGMSSHTPPPSPGHSRHSSYDSDSMHRMVHDGPQMFHAPSFGHDSPHTYINGHITHRSQMMYGTPNSSPSASPTDSTFGMPASPKAAVAPPPHFWPLPPLQSVVPPEHLYNHHYANVGHGMQAQHTQEGWGMSMTNPVTGW</sequence>
<accession>A0A433P5T6</accession>
<dbReference type="GO" id="GO:0008270">
    <property type="term" value="F:zinc ion binding"/>
    <property type="evidence" value="ECO:0007669"/>
    <property type="project" value="InterPro"/>
</dbReference>
<feature type="compositionally biased region" description="Basic residues" evidence="3">
    <location>
        <begin position="33"/>
        <end position="48"/>
    </location>
</feature>
<feature type="region of interest" description="Disordered" evidence="3">
    <location>
        <begin position="205"/>
        <end position="276"/>
    </location>
</feature>
<dbReference type="InterPro" id="IPR050335">
    <property type="entry name" value="ERT1_acuK_gluconeogen_tf"/>
</dbReference>
<evidence type="ECO:0000256" key="2">
    <source>
        <dbReference type="ARBA" id="ARBA00023242"/>
    </source>
</evidence>
<comment type="caution">
    <text evidence="4">The sequence shown here is derived from an EMBL/GenBank/DDBJ whole genome shotgun (WGS) entry which is preliminary data.</text>
</comment>
<name>A0A433P5T6_9FUNG</name>
<dbReference type="PANTHER" id="PTHR47659">
    <property type="entry name" value="ZN(II)2CYS6 TRANSCRIPTION FACTOR (EUROFUNG)-RELATED"/>
    <property type="match status" value="1"/>
</dbReference>
<dbReference type="EMBL" id="RBNJ01032057">
    <property type="protein sequence ID" value="RUS12897.1"/>
    <property type="molecule type" value="Genomic_DNA"/>
</dbReference>
<evidence type="ECO:0000313" key="5">
    <source>
        <dbReference type="Proteomes" id="UP000274822"/>
    </source>
</evidence>
<dbReference type="Proteomes" id="UP000274822">
    <property type="component" value="Unassembled WGS sequence"/>
</dbReference>
<feature type="region of interest" description="Disordered" evidence="3">
    <location>
        <begin position="149"/>
        <end position="192"/>
    </location>
</feature>